<dbReference type="EMBL" id="GIBP01002731">
    <property type="protein sequence ID" value="NDV31700.1"/>
    <property type="molecule type" value="Transcribed_RNA"/>
</dbReference>
<evidence type="ECO:0000313" key="2">
    <source>
        <dbReference type="EMBL" id="NDV31700.1"/>
    </source>
</evidence>
<dbReference type="InterPro" id="IPR036465">
    <property type="entry name" value="vWFA_dom_sf"/>
</dbReference>
<name>A0A6B2L419_9EUKA</name>
<dbReference type="InterPro" id="IPR057951">
    <property type="entry name" value="CPSF6/7_RSLD_N"/>
</dbReference>
<dbReference type="Pfam" id="PF13768">
    <property type="entry name" value="VWA_3"/>
    <property type="match status" value="1"/>
</dbReference>
<dbReference type="InterPro" id="IPR051266">
    <property type="entry name" value="CLCR"/>
</dbReference>
<feature type="domain" description="VWFA" evidence="1">
    <location>
        <begin position="38"/>
        <end position="214"/>
    </location>
</feature>
<dbReference type="InterPro" id="IPR002035">
    <property type="entry name" value="VWF_A"/>
</dbReference>
<reference evidence="2" key="1">
    <citation type="journal article" date="2020" name="J. Eukaryot. Microbiol.">
        <title>De novo Sequencing, Assembly and Annotation of the Transcriptome for the Free-Living Testate Amoeba Arcella intermedia.</title>
        <authorList>
            <person name="Ribeiro G.M."/>
            <person name="Porfirio-Sousa A.L."/>
            <person name="Maurer-Alcala X.X."/>
            <person name="Katz L.A."/>
            <person name="Lahr D.J.G."/>
        </authorList>
    </citation>
    <scope>NUCLEOTIDE SEQUENCE</scope>
</reference>
<accession>A0A6B2L419</accession>
<dbReference type="SUPFAM" id="SSF53300">
    <property type="entry name" value="vWA-like"/>
    <property type="match status" value="1"/>
</dbReference>
<evidence type="ECO:0000259" key="1">
    <source>
        <dbReference type="PROSITE" id="PS50234"/>
    </source>
</evidence>
<dbReference type="PANTHER" id="PTHR10579:SF43">
    <property type="entry name" value="ZINC FINGER (C3HC4-TYPE RING FINGER) FAMILY PROTEIN"/>
    <property type="match status" value="1"/>
</dbReference>
<organism evidence="2">
    <name type="scientific">Arcella intermedia</name>
    <dbReference type="NCBI Taxonomy" id="1963864"/>
    <lineage>
        <taxon>Eukaryota</taxon>
        <taxon>Amoebozoa</taxon>
        <taxon>Tubulinea</taxon>
        <taxon>Elardia</taxon>
        <taxon>Arcellinida</taxon>
        <taxon>Sphaerothecina</taxon>
        <taxon>Arcellidae</taxon>
        <taxon>Arcella</taxon>
    </lineage>
</organism>
<dbReference type="Pfam" id="PF25524">
    <property type="entry name" value="RSLD_CPSF6"/>
    <property type="match status" value="1"/>
</dbReference>
<dbReference type="Gene3D" id="3.40.50.410">
    <property type="entry name" value="von Willebrand factor, type A domain"/>
    <property type="match status" value="1"/>
</dbReference>
<proteinExistence type="predicted"/>
<dbReference type="PROSITE" id="PS50234">
    <property type="entry name" value="VWFA"/>
    <property type="match status" value="1"/>
</dbReference>
<protein>
    <recommendedName>
        <fullName evidence="1">VWFA domain-containing protein</fullName>
    </recommendedName>
</protein>
<dbReference type="AlphaFoldDB" id="A0A6B2L419"/>
<dbReference type="PANTHER" id="PTHR10579">
    <property type="entry name" value="CALCIUM-ACTIVATED CHLORIDE CHANNEL REGULATOR"/>
    <property type="match status" value="1"/>
</dbReference>
<sequence length="437" mass="47602">MTWTPERPVLPVEGADVFDIITSLKAPFFEETNRAPIQIVAVIDRSGSMQGDKIELVKETLKFVAKQLHDKDNLSIVIYDNEVDTILDPTNMDSQGKERAQMVISKIFVRGGTDLCAGLLRGLDVIQGNPINEVASVLLFTDGHVNAGISNTDAIIAEVAKKEKEGKLGCTVHTFGFGPDHALSILKEIAEKGAGSYFFIQNKDTIADAFVNCLGGLLSVVAQNITLSIEGDNGAGLHSVVTAFKQTSASNGWTVHIGDIQSEEERDILCRLKVPPHPDGEALEVLKLKLCYFNVISSKQEEIEKVVSLRASLDYPNSSPSVKVSVQKNRIATTEALTRAKAEADKGDYASARKILNETITQLQQSISASDPFTEGLIHDLKDSLSGLIDQTSFASYGGYQMSSYTMSHSRQRGTHSTACYSTSSRFALQEELRKNT</sequence>
<dbReference type="SMART" id="SM00327">
    <property type="entry name" value="VWA"/>
    <property type="match status" value="1"/>
</dbReference>